<proteinExistence type="predicted"/>
<sequence>MHLFRNKIFQMKYFIRRYVNQYFRFGARCGIASPGAAARVDAPLRARRGTGHGTGSHAGDGPVTAAGGVESHGAAPP</sequence>
<dbReference type="EMBL" id="FO082821">
    <property type="protein sequence ID" value="CCF22309.1"/>
    <property type="molecule type" value="Genomic_DNA"/>
</dbReference>
<name>L0NN34_9HYPH</name>
<accession>L0NN34</accession>
<keyword evidence="3" id="KW-1185">Reference proteome</keyword>
<evidence type="ECO:0000256" key="1">
    <source>
        <dbReference type="SAM" id="MobiDB-lite"/>
    </source>
</evidence>
<evidence type="ECO:0000313" key="2">
    <source>
        <dbReference type="EMBL" id="CCF22309.1"/>
    </source>
</evidence>
<reference evidence="2 3" key="1">
    <citation type="journal article" date="2013" name="Genome Biol. Evol.">
        <title>Life in an arsenic-containing gold mine: genome and physiology of the autotrophic arsenite-oxidizing bacterium rhizobium sp. NT-26.</title>
        <authorList>
            <person name="Andres J."/>
            <person name="Arsene-Ploetze F."/>
            <person name="Barbe V."/>
            <person name="Brochier-Armanet C."/>
            <person name="Cleiss-Arnold J."/>
            <person name="Coppee J.Y."/>
            <person name="Dillies M.A."/>
            <person name="Geist"/>
            <person name="L"/>
            <person name="Joublin A."/>
            <person name="Koechler S."/>
            <person name="Lassalle F."/>
            <person name="Marchal M."/>
            <person name="Medigue C."/>
            <person name="Muller D."/>
            <person name="Nesme X."/>
            <person name="Plewniak F."/>
            <person name="Proux C."/>
            <person name="Ramirez-Bahena M.H."/>
            <person name="Schenowitz C."/>
            <person name="Sismeiro O."/>
            <person name="Vallenet D."/>
            <person name="Santini J.M."/>
            <person name="Bertin P.N."/>
        </authorList>
    </citation>
    <scope>NUCLEOTIDE SEQUENCE [LARGE SCALE GENOMIC DNA]</scope>
    <source>
        <strain evidence="2 3">NT-26</strain>
        <plasmid evidence="2 3">NT26_p1</plasmid>
    </source>
</reference>
<evidence type="ECO:0000313" key="3">
    <source>
        <dbReference type="Proteomes" id="UP000010792"/>
    </source>
</evidence>
<gene>
    <name evidence="2" type="ORF">NT26_p10288</name>
</gene>
<dbReference type="AlphaFoldDB" id="L0NN34"/>
<keyword evidence="2" id="KW-0614">Plasmid</keyword>
<dbReference type="KEGG" id="rht:NT26_p10288"/>
<geneLocation type="plasmid" evidence="2 3">
    <name>NT26_p1</name>
</geneLocation>
<feature type="region of interest" description="Disordered" evidence="1">
    <location>
        <begin position="43"/>
        <end position="77"/>
    </location>
</feature>
<organism evidence="2 3">
    <name type="scientific">Pseudorhizobium banfieldiae</name>
    <dbReference type="NCBI Taxonomy" id="1125847"/>
    <lineage>
        <taxon>Bacteria</taxon>
        <taxon>Pseudomonadati</taxon>
        <taxon>Pseudomonadota</taxon>
        <taxon>Alphaproteobacteria</taxon>
        <taxon>Hyphomicrobiales</taxon>
        <taxon>Rhizobiaceae</taxon>
        <taxon>Rhizobium/Agrobacterium group</taxon>
        <taxon>Pseudorhizobium</taxon>
    </lineage>
</organism>
<protein>
    <submittedName>
        <fullName evidence="2">Uncharacterized protein</fullName>
    </submittedName>
</protein>
<dbReference type="Proteomes" id="UP000010792">
    <property type="component" value="Plasmid NT26_p1"/>
</dbReference>